<reference evidence="1 2" key="1">
    <citation type="journal article" date="2004" name="Proc. Natl. Acad. Sci. U.S.A.">
        <title>Structural flexibility in the Burkholderia mallei genome.</title>
        <authorList>
            <person name="Nierman W.C."/>
            <person name="DeShazer D."/>
            <person name="Kim H.S."/>
            <person name="Tettelin H."/>
            <person name="Nelson K.E."/>
            <person name="Feldblyum T."/>
            <person name="Ulrich R.L."/>
            <person name="Ronning C.M."/>
            <person name="Brinkac L.M."/>
            <person name="Daugherty S.C."/>
            <person name="Davidsen T.D."/>
            <person name="Deboy R.T."/>
            <person name="Dimitrov G."/>
            <person name="Dodson R.J."/>
            <person name="Durkin A.S."/>
            <person name="Gwinn M.L."/>
            <person name="Haft D.H."/>
            <person name="Khouri H."/>
            <person name="Kolonay J.F."/>
            <person name="Madupu R."/>
            <person name="Mohammoud Y."/>
            <person name="Nelson W.C."/>
            <person name="Radune D."/>
            <person name="Romero C.M."/>
            <person name="Sarria S."/>
            <person name="Selengut J."/>
            <person name="Shamblin C."/>
            <person name="Sullivan S.A."/>
            <person name="White O."/>
            <person name="Yu Y."/>
            <person name="Zafar N."/>
            <person name="Zhou L."/>
            <person name="Fraser C.M."/>
        </authorList>
    </citation>
    <scope>NUCLEOTIDE SEQUENCE [LARGE SCALE GENOMIC DNA]</scope>
    <source>
        <strain evidence="1 2">ATCC 23344</strain>
    </source>
</reference>
<sequence length="178" mass="19442">MRLMSASVSRFRRKAFVSGGAAGLQTQLVRSARARSVRLRLPSAMRLGGQLHRHRSGGYSCGGVGFSARSLLLLTLALHCLLAWLYANQARAAINKPWQLIKRDGARGRGGVITTPPRGGFQFTVAAAGNRNAMRRLRSGRAVLTRPRRTRPADAVEFVISHVVVPLWRDSVSRSASE</sequence>
<gene>
    <name evidence="1" type="ordered locus">BMAA1677</name>
</gene>
<name>A0A0H2XDN7_BURMA</name>
<accession>A0A0H2XDN7</accession>
<dbReference type="HOGENOM" id="CLU_1507891_0_0_4"/>
<dbReference type="AlphaFoldDB" id="A0A0H2XDN7"/>
<keyword evidence="2" id="KW-1185">Reference proteome</keyword>
<evidence type="ECO:0000313" key="1">
    <source>
        <dbReference type="EMBL" id="AAY59298.1"/>
    </source>
</evidence>
<evidence type="ECO:0000313" key="2">
    <source>
        <dbReference type="Proteomes" id="UP000006693"/>
    </source>
</evidence>
<protein>
    <submittedName>
        <fullName evidence="1">Uncharacterized protein</fullName>
    </submittedName>
</protein>
<organism evidence="1 2">
    <name type="scientific">Burkholderia mallei (strain ATCC 23344)</name>
    <dbReference type="NCBI Taxonomy" id="243160"/>
    <lineage>
        <taxon>Bacteria</taxon>
        <taxon>Pseudomonadati</taxon>
        <taxon>Pseudomonadota</taxon>
        <taxon>Betaproteobacteria</taxon>
        <taxon>Burkholderiales</taxon>
        <taxon>Burkholderiaceae</taxon>
        <taxon>Burkholderia</taxon>
        <taxon>pseudomallei group</taxon>
    </lineage>
</organism>
<dbReference type="KEGG" id="bma:BMAA1677"/>
<dbReference type="EMBL" id="CP000011">
    <property type="protein sequence ID" value="AAY59298.1"/>
    <property type="molecule type" value="Genomic_DNA"/>
</dbReference>
<proteinExistence type="predicted"/>
<dbReference type="Proteomes" id="UP000006693">
    <property type="component" value="Chromosome 2"/>
</dbReference>